<evidence type="ECO:0000313" key="5">
    <source>
        <dbReference type="EMBL" id="EAP77713.1"/>
    </source>
</evidence>
<dbReference type="STRING" id="89187.ISM_05450"/>
<dbReference type="InterPro" id="IPR028082">
    <property type="entry name" value="Peripla_BP_I"/>
</dbReference>
<dbReference type="Proteomes" id="UP000005954">
    <property type="component" value="Unassembled WGS sequence"/>
</dbReference>
<proteinExistence type="inferred from homology"/>
<dbReference type="CDD" id="cd06343">
    <property type="entry name" value="PBP1_ABC_ligand_binding-like"/>
    <property type="match status" value="1"/>
</dbReference>
<dbReference type="SUPFAM" id="SSF53822">
    <property type="entry name" value="Periplasmic binding protein-like I"/>
    <property type="match status" value="1"/>
</dbReference>
<evidence type="ECO:0000256" key="1">
    <source>
        <dbReference type="ARBA" id="ARBA00010062"/>
    </source>
</evidence>
<dbReference type="InterPro" id="IPR028081">
    <property type="entry name" value="Leu-bd"/>
</dbReference>
<dbReference type="HOGENOM" id="CLU_027128_7_0_5"/>
<dbReference type="AlphaFoldDB" id="A3SK32"/>
<keyword evidence="6" id="KW-1185">Reference proteome</keyword>
<accession>A3SK32</accession>
<comment type="similarity">
    <text evidence="1">Belongs to the leucine-binding protein family.</text>
</comment>
<dbReference type="PANTHER" id="PTHR47235:SF1">
    <property type="entry name" value="BLR6548 PROTEIN"/>
    <property type="match status" value="1"/>
</dbReference>
<name>A3SK32_ROSNI</name>
<dbReference type="EMBL" id="AALY01000001">
    <property type="protein sequence ID" value="EAP77713.1"/>
    <property type="molecule type" value="Genomic_DNA"/>
</dbReference>
<feature type="signal peptide" evidence="3">
    <location>
        <begin position="1"/>
        <end position="20"/>
    </location>
</feature>
<organism evidence="5 6">
    <name type="scientific">Roseovarius nubinhibens (strain ATCC BAA-591 / DSM 15170 / ISM)</name>
    <dbReference type="NCBI Taxonomy" id="89187"/>
    <lineage>
        <taxon>Bacteria</taxon>
        <taxon>Pseudomonadati</taxon>
        <taxon>Pseudomonadota</taxon>
        <taxon>Alphaproteobacteria</taxon>
        <taxon>Rhodobacterales</taxon>
        <taxon>Roseobacteraceae</taxon>
        <taxon>Roseovarius</taxon>
    </lineage>
</organism>
<evidence type="ECO:0000256" key="3">
    <source>
        <dbReference type="SAM" id="SignalP"/>
    </source>
</evidence>
<evidence type="ECO:0000259" key="4">
    <source>
        <dbReference type="Pfam" id="PF13458"/>
    </source>
</evidence>
<evidence type="ECO:0000313" key="6">
    <source>
        <dbReference type="Proteomes" id="UP000005954"/>
    </source>
</evidence>
<comment type="caution">
    <text evidence="5">The sequence shown here is derived from an EMBL/GenBank/DDBJ whole genome shotgun (WGS) entry which is preliminary data.</text>
</comment>
<dbReference type="Pfam" id="PF13458">
    <property type="entry name" value="Peripla_BP_6"/>
    <property type="match status" value="1"/>
</dbReference>
<reference evidence="5 6" key="1">
    <citation type="submission" date="2005-12" db="EMBL/GenBank/DDBJ databases">
        <authorList>
            <person name="Moran M.A."/>
            <person name="Ferriera S."/>
            <person name="Johnson J."/>
            <person name="Kravitz S."/>
            <person name="Halpern A."/>
            <person name="Remington K."/>
            <person name="Beeson K."/>
            <person name="Tran B."/>
            <person name="Rogers Y.-H."/>
            <person name="Friedman R."/>
            <person name="Venter J.C."/>
        </authorList>
    </citation>
    <scope>NUCLEOTIDE SEQUENCE [LARGE SCALE GENOMIC DNA]</scope>
    <source>
        <strain evidence="6">ATCC BAA-591 / DSM 15170 / ISM</strain>
    </source>
</reference>
<dbReference type="OrthoDB" id="9147078at2"/>
<evidence type="ECO:0000256" key="2">
    <source>
        <dbReference type="ARBA" id="ARBA00022729"/>
    </source>
</evidence>
<protein>
    <submittedName>
        <fullName evidence="5">Putative branched-chain amino acid-binding protein</fullName>
    </submittedName>
</protein>
<dbReference type="eggNOG" id="COG0683">
    <property type="taxonomic scope" value="Bacteria"/>
</dbReference>
<keyword evidence="2 3" id="KW-0732">Signal</keyword>
<dbReference type="Gene3D" id="3.40.50.2300">
    <property type="match status" value="2"/>
</dbReference>
<feature type="domain" description="Leucine-binding protein" evidence="4">
    <location>
        <begin position="30"/>
        <end position="374"/>
    </location>
</feature>
<sequence>MKTSLKILAAVLMTALPATAQDVPGVTEDSIKIGVMGPFSGNASSYSKALVGMMAYYDKVNADGGVHGRKLVAIPEDTACDPSKGLAAAKKLIHQDEVFMLHGNSCSGVAVAVRPVVEEAGLPWLVAHAVSDSISVPLARNIFHGVPTGSANGRAMAQFVLSKPDTARVAIIEHSNDWAHSYSNPARDYLSENGVTPVVELTMERGQTDATAQVLKLREQKPDFIIAAIYEAETAIFLRDLKKYGMGDIPVMGTAGTDLENTLKRVGDFDTVKNYYVIHSYVDNLDGPKLEPVRQILAEYAPDEELSTFSFVSIGSAKALVAALEAAGPDLTRDKLIAAMEGIENFETGVLSEPITWSATDHQGVKGSAVAGFVDGKPAVLRAWNTPY</sequence>
<feature type="chain" id="PRO_5002659457" evidence="3">
    <location>
        <begin position="21"/>
        <end position="388"/>
    </location>
</feature>
<gene>
    <name evidence="5" type="ORF">ISM_05450</name>
</gene>
<dbReference type="PANTHER" id="PTHR47235">
    <property type="entry name" value="BLR6548 PROTEIN"/>
    <property type="match status" value="1"/>
</dbReference>